<dbReference type="PANTHER" id="PTHR43214:SF42">
    <property type="entry name" value="TRANSCRIPTIONAL REGULATORY PROTEIN DESR"/>
    <property type="match status" value="1"/>
</dbReference>
<dbReference type="InterPro" id="IPR036388">
    <property type="entry name" value="WH-like_DNA-bd_sf"/>
</dbReference>
<dbReference type="EMBL" id="CP001874">
    <property type="protein sequence ID" value="ADG88796.1"/>
    <property type="molecule type" value="Genomic_DNA"/>
</dbReference>
<reference evidence="5 6" key="1">
    <citation type="submission" date="2010-01" db="EMBL/GenBank/DDBJ databases">
        <title>The complete genome of Thermobispora bispora DSM 43833.</title>
        <authorList>
            <consortium name="US DOE Joint Genome Institute (JGI-PGF)"/>
            <person name="Lucas S."/>
            <person name="Copeland A."/>
            <person name="Lapidus A."/>
            <person name="Glavina del Rio T."/>
            <person name="Dalin E."/>
            <person name="Tice H."/>
            <person name="Bruce D."/>
            <person name="Goodwin L."/>
            <person name="Pitluck S."/>
            <person name="Kyrpides N."/>
            <person name="Mavromatis K."/>
            <person name="Ivanova N."/>
            <person name="Mikhailova N."/>
            <person name="Chertkov O."/>
            <person name="Brettin T."/>
            <person name="Detter J.C."/>
            <person name="Han C."/>
            <person name="Larimer F."/>
            <person name="Land M."/>
            <person name="Hauser L."/>
            <person name="Markowitz V."/>
            <person name="Cheng J.-F."/>
            <person name="Hugenholtz P."/>
            <person name="Woyke T."/>
            <person name="Wu D."/>
            <person name="Jando M."/>
            <person name="Schneider S."/>
            <person name="Klenk H.-P."/>
            <person name="Eisen J.A."/>
        </authorList>
    </citation>
    <scope>NUCLEOTIDE SEQUENCE [LARGE SCALE GENOMIC DNA]</scope>
    <source>
        <strain evidence="6">ATCC 19993 / DSM 43833 / CBS 139.67 / JCM 10125 / KCTC 9307 / NBRC 14880 / R51</strain>
    </source>
</reference>
<dbReference type="GO" id="GO:0003677">
    <property type="term" value="F:DNA binding"/>
    <property type="evidence" value="ECO:0007669"/>
    <property type="project" value="UniProtKB-KW"/>
</dbReference>
<feature type="domain" description="HTH luxR-type" evidence="4">
    <location>
        <begin position="220"/>
        <end position="285"/>
    </location>
</feature>
<dbReference type="InterPro" id="IPR039420">
    <property type="entry name" value="WalR-like"/>
</dbReference>
<dbReference type="Pfam" id="PF01590">
    <property type="entry name" value="GAF"/>
    <property type="match status" value="1"/>
</dbReference>
<evidence type="ECO:0000256" key="2">
    <source>
        <dbReference type="ARBA" id="ARBA00023125"/>
    </source>
</evidence>
<dbReference type="CDD" id="cd06170">
    <property type="entry name" value="LuxR_C_like"/>
    <property type="match status" value="1"/>
</dbReference>
<organism evidence="5 6">
    <name type="scientific">Thermobispora bispora (strain ATCC 19993 / DSM 43833 / CBS 139.67 / JCM 10125 / KCTC 9307 / NBRC 14880 / R51)</name>
    <dbReference type="NCBI Taxonomy" id="469371"/>
    <lineage>
        <taxon>Bacteria</taxon>
        <taxon>Bacillati</taxon>
        <taxon>Actinomycetota</taxon>
        <taxon>Actinomycetes</taxon>
        <taxon>Streptosporangiales</taxon>
        <taxon>Streptosporangiaceae</taxon>
        <taxon>Thermobispora</taxon>
    </lineage>
</organism>
<dbReference type="InterPro" id="IPR016032">
    <property type="entry name" value="Sig_transdc_resp-reg_C-effctor"/>
</dbReference>
<dbReference type="Gene3D" id="3.30.450.40">
    <property type="match status" value="1"/>
</dbReference>
<dbReference type="OrthoDB" id="4069167at2"/>
<keyword evidence="1" id="KW-0805">Transcription regulation</keyword>
<dbReference type="PRINTS" id="PR00038">
    <property type="entry name" value="HTHLUXR"/>
</dbReference>
<dbReference type="eggNOG" id="COG2197">
    <property type="taxonomic scope" value="Bacteria"/>
</dbReference>
<dbReference type="Gene3D" id="1.10.10.10">
    <property type="entry name" value="Winged helix-like DNA-binding domain superfamily/Winged helix DNA-binding domain"/>
    <property type="match status" value="1"/>
</dbReference>
<dbReference type="GO" id="GO:0006355">
    <property type="term" value="P:regulation of DNA-templated transcription"/>
    <property type="evidence" value="ECO:0007669"/>
    <property type="project" value="InterPro"/>
</dbReference>
<dbReference type="Proteomes" id="UP000006640">
    <property type="component" value="Chromosome"/>
</dbReference>
<keyword evidence="3" id="KW-0804">Transcription</keyword>
<dbReference type="SUPFAM" id="SSF46894">
    <property type="entry name" value="C-terminal effector domain of the bipartite response regulators"/>
    <property type="match status" value="1"/>
</dbReference>
<dbReference type="PROSITE" id="PS50043">
    <property type="entry name" value="HTH_LUXR_2"/>
    <property type="match status" value="1"/>
</dbReference>
<evidence type="ECO:0000313" key="5">
    <source>
        <dbReference type="EMBL" id="ADG88796.1"/>
    </source>
</evidence>
<dbReference type="HOGENOM" id="CLU_081562_0_0_11"/>
<dbReference type="SMART" id="SM00421">
    <property type="entry name" value="HTH_LUXR"/>
    <property type="match status" value="1"/>
</dbReference>
<dbReference type="SUPFAM" id="SSF55781">
    <property type="entry name" value="GAF domain-like"/>
    <property type="match status" value="1"/>
</dbReference>
<dbReference type="InterPro" id="IPR000792">
    <property type="entry name" value="Tscrpt_reg_LuxR_C"/>
</dbReference>
<dbReference type="InterPro" id="IPR029016">
    <property type="entry name" value="GAF-like_dom_sf"/>
</dbReference>
<name>D6Y2E7_THEBD</name>
<evidence type="ECO:0000313" key="6">
    <source>
        <dbReference type="Proteomes" id="UP000006640"/>
    </source>
</evidence>
<dbReference type="RefSeq" id="WP_013132329.1">
    <property type="nucleotide sequence ID" value="NC_014165.1"/>
</dbReference>
<dbReference type="KEGG" id="tbi:Tbis_2084"/>
<evidence type="ECO:0000256" key="3">
    <source>
        <dbReference type="ARBA" id="ARBA00023163"/>
    </source>
</evidence>
<dbReference type="STRING" id="469371.Tbis_2084"/>
<dbReference type="PANTHER" id="PTHR43214">
    <property type="entry name" value="TWO-COMPONENT RESPONSE REGULATOR"/>
    <property type="match status" value="1"/>
</dbReference>
<accession>D6Y2E7</accession>
<sequence>MPDTRPPVATAQHEREVVRAALRRVGLATGLPVLFGGTIGQRGVRLTELLGTLTPHLHGLVIRPGAGLGGRVIVTTRPGSVEDYLADPRITHEYDGPVSAEGLRAIGAVPVVVDGSVAALMYGGTREPVPLGTRVLDAMAQAAARAGIELTVRREVERRMAELETAAVIRAAREAPAAPEWEEIRQAHAELRSIAREITDPALRRRIDEVCARLTRPGGRPARPNPLSPRELDVLALVAVGCGNAEAARRLGIGPETVKSYLRNAMRKLGTHSRMETVVAARRAGFLP</sequence>
<dbReference type="AlphaFoldDB" id="D6Y2E7"/>
<evidence type="ECO:0000259" key="4">
    <source>
        <dbReference type="PROSITE" id="PS50043"/>
    </source>
</evidence>
<proteinExistence type="predicted"/>
<dbReference type="InterPro" id="IPR003018">
    <property type="entry name" value="GAF"/>
</dbReference>
<dbReference type="Pfam" id="PF00196">
    <property type="entry name" value="GerE"/>
    <property type="match status" value="1"/>
</dbReference>
<keyword evidence="6" id="KW-1185">Reference proteome</keyword>
<gene>
    <name evidence="5" type="ordered locus">Tbis_2084</name>
</gene>
<evidence type="ECO:0000256" key="1">
    <source>
        <dbReference type="ARBA" id="ARBA00023015"/>
    </source>
</evidence>
<keyword evidence="2" id="KW-0238">DNA-binding</keyword>
<protein>
    <submittedName>
        <fullName evidence="5">Transcriptional regulator, LuxR family</fullName>
    </submittedName>
</protein>